<comment type="caution">
    <text evidence="2">The sequence shown here is derived from an EMBL/GenBank/DDBJ whole genome shotgun (WGS) entry which is preliminary data.</text>
</comment>
<sequence>CAYTLQTVRLTGRKRKPGVSPHVNASAASPPPLTPRVAMAAAGATAAPPGCLDVDMDTGGWSFVGGATLHCPGGAAGRKSGRHENWLLSDGADGGITYLPVLYDDEEHSAVLLPLADPPVNGGGGGERTTRPPGAEQAPVWFRYEYESRGGRRGQNFWDKGLPEHLEQAIRDVAGEEALRVARGT</sequence>
<feature type="region of interest" description="Disordered" evidence="1">
    <location>
        <begin position="13"/>
        <end position="32"/>
    </location>
</feature>
<name>A0ABQ5SGR7_9CHLO</name>
<evidence type="ECO:0000313" key="2">
    <source>
        <dbReference type="EMBL" id="GLI68376.1"/>
    </source>
</evidence>
<reference evidence="2 3" key="1">
    <citation type="journal article" date="2023" name="IScience">
        <title>Expanded male sex-determining region conserved during the evolution of homothallism in the green alga Volvox.</title>
        <authorList>
            <person name="Yamamoto K."/>
            <person name="Matsuzaki R."/>
            <person name="Mahakham W."/>
            <person name="Heman W."/>
            <person name="Sekimoto H."/>
            <person name="Kawachi M."/>
            <person name="Minakuchi Y."/>
            <person name="Toyoda A."/>
            <person name="Nozaki H."/>
        </authorList>
    </citation>
    <scope>NUCLEOTIDE SEQUENCE [LARGE SCALE GENOMIC DNA]</scope>
    <source>
        <strain evidence="2 3">NIES-4468</strain>
    </source>
</reference>
<dbReference type="EMBL" id="BSDZ01000079">
    <property type="protein sequence ID" value="GLI68376.1"/>
    <property type="molecule type" value="Genomic_DNA"/>
</dbReference>
<evidence type="ECO:0000313" key="3">
    <source>
        <dbReference type="Proteomes" id="UP001165090"/>
    </source>
</evidence>
<keyword evidence="3" id="KW-1185">Reference proteome</keyword>
<protein>
    <submittedName>
        <fullName evidence="2">Uncharacterized protein</fullName>
    </submittedName>
</protein>
<accession>A0ABQ5SGR7</accession>
<feature type="non-terminal residue" evidence="2">
    <location>
        <position position="1"/>
    </location>
</feature>
<proteinExistence type="predicted"/>
<gene>
    <name evidence="2" type="ORF">VaNZ11_012690</name>
</gene>
<evidence type="ECO:0000256" key="1">
    <source>
        <dbReference type="SAM" id="MobiDB-lite"/>
    </source>
</evidence>
<organism evidence="2 3">
    <name type="scientific">Volvox africanus</name>
    <dbReference type="NCBI Taxonomy" id="51714"/>
    <lineage>
        <taxon>Eukaryota</taxon>
        <taxon>Viridiplantae</taxon>
        <taxon>Chlorophyta</taxon>
        <taxon>core chlorophytes</taxon>
        <taxon>Chlorophyceae</taxon>
        <taxon>CS clade</taxon>
        <taxon>Chlamydomonadales</taxon>
        <taxon>Volvocaceae</taxon>
        <taxon>Volvox</taxon>
    </lineage>
</organism>
<dbReference type="Proteomes" id="UP001165090">
    <property type="component" value="Unassembled WGS sequence"/>
</dbReference>